<evidence type="ECO:0000313" key="2">
    <source>
        <dbReference type="EMBL" id="GGG08138.1"/>
    </source>
</evidence>
<protein>
    <recommendedName>
        <fullName evidence="4">Copper amine oxidase-like N-terminal domain-containing protein</fullName>
    </recommendedName>
</protein>
<name>A0A917D2S7_9BACL</name>
<dbReference type="Proteomes" id="UP000644756">
    <property type="component" value="Unassembled WGS sequence"/>
</dbReference>
<sequence>MKKYARILLFTVMTVSAAFAAGGENSASASPAASAQVQAVPAASEVFINGQEVKFDAYNINGNNYFKLRDLAKALDGTGKSFAVDWDSAGNRINLLPGQAYKPVGGELAVLERLDKKKATVAASGILVNGRQVALTAYNIGGNNYFKLRDLSRQLDFPVTWRSYDNTIQIITYPNVSVTAVNAVAQARTSADYYYSNWFRPSERYLFRTGDRINLLEIKDQTIYIQQFAADFSKLEETTVRMELPLFGGFHMDDDGNYYIVYGQENMEESDDKTVYRVVKYDASWTNTGQADITGVYVSRPFDGSNLTMDSSGGKLVIHSARLRYVTPDDGLRHQSNISFLIDTGSMAVLQKGGQWPDNHVSHSFATYVRFDGDRIVYADHGDAYPRGFVLQVEEYGSITKTIDLALFPGNTGDNYTGAYLGGLESSASNYLVAGSNSVFTYPAYRSSQNVFLSVVPKTAHNIMDVKTVMLTDHPANSDIRIRETHLSRVNENKFVLLWREYHENTSDQALYYAVVDGQGEILQKPVKLAGVPSPGNMTPLVQGNTLTWYFSVSDTRGRSNRQNVIEFYTLKVD</sequence>
<keyword evidence="1" id="KW-0732">Signal</keyword>
<dbReference type="AlphaFoldDB" id="A0A917D2S7"/>
<accession>A0A917D2S7</accession>
<keyword evidence="3" id="KW-1185">Reference proteome</keyword>
<comment type="caution">
    <text evidence="2">The sequence shown here is derived from an EMBL/GenBank/DDBJ whole genome shotgun (WGS) entry which is preliminary data.</text>
</comment>
<dbReference type="EMBL" id="BMGR01000008">
    <property type="protein sequence ID" value="GGG08138.1"/>
    <property type="molecule type" value="Genomic_DNA"/>
</dbReference>
<evidence type="ECO:0000256" key="1">
    <source>
        <dbReference type="SAM" id="SignalP"/>
    </source>
</evidence>
<dbReference type="RefSeq" id="WP_188531517.1">
    <property type="nucleotide sequence ID" value="NZ_BMGR01000008.1"/>
</dbReference>
<feature type="chain" id="PRO_5037801879" description="Copper amine oxidase-like N-terminal domain-containing protein" evidence="1">
    <location>
        <begin position="21"/>
        <end position="574"/>
    </location>
</feature>
<reference evidence="2" key="2">
    <citation type="submission" date="2020-09" db="EMBL/GenBank/DDBJ databases">
        <authorList>
            <person name="Sun Q."/>
            <person name="Zhou Y."/>
        </authorList>
    </citation>
    <scope>NUCLEOTIDE SEQUENCE</scope>
    <source>
        <strain evidence="2">CGMCC 1.12987</strain>
    </source>
</reference>
<proteinExistence type="predicted"/>
<evidence type="ECO:0008006" key="4">
    <source>
        <dbReference type="Google" id="ProtNLM"/>
    </source>
</evidence>
<reference evidence="2" key="1">
    <citation type="journal article" date="2014" name="Int. J. Syst. Evol. Microbiol.">
        <title>Complete genome sequence of Corynebacterium casei LMG S-19264T (=DSM 44701T), isolated from a smear-ripened cheese.</title>
        <authorList>
            <consortium name="US DOE Joint Genome Institute (JGI-PGF)"/>
            <person name="Walter F."/>
            <person name="Albersmeier A."/>
            <person name="Kalinowski J."/>
            <person name="Ruckert C."/>
        </authorList>
    </citation>
    <scope>NUCLEOTIDE SEQUENCE</scope>
    <source>
        <strain evidence="2">CGMCC 1.12987</strain>
    </source>
</reference>
<organism evidence="2 3">
    <name type="scientific">Paenibacillus abyssi</name>
    <dbReference type="NCBI Taxonomy" id="1340531"/>
    <lineage>
        <taxon>Bacteria</taxon>
        <taxon>Bacillati</taxon>
        <taxon>Bacillota</taxon>
        <taxon>Bacilli</taxon>
        <taxon>Bacillales</taxon>
        <taxon>Paenibacillaceae</taxon>
        <taxon>Paenibacillus</taxon>
    </lineage>
</organism>
<evidence type="ECO:0000313" key="3">
    <source>
        <dbReference type="Proteomes" id="UP000644756"/>
    </source>
</evidence>
<gene>
    <name evidence="2" type="ORF">GCM10010916_26300</name>
</gene>
<feature type="signal peptide" evidence="1">
    <location>
        <begin position="1"/>
        <end position="20"/>
    </location>
</feature>